<gene>
    <name evidence="3" type="ORF">FOL47_011283</name>
</gene>
<evidence type="ECO:0000313" key="3">
    <source>
        <dbReference type="EMBL" id="KAF4672864.1"/>
    </source>
</evidence>
<feature type="region of interest" description="Disordered" evidence="2">
    <location>
        <begin position="149"/>
        <end position="176"/>
    </location>
</feature>
<keyword evidence="4" id="KW-1185">Reference proteome</keyword>
<feature type="region of interest" description="Disordered" evidence="2">
    <location>
        <begin position="413"/>
        <end position="463"/>
    </location>
</feature>
<dbReference type="Proteomes" id="UP000591131">
    <property type="component" value="Unassembled WGS sequence"/>
</dbReference>
<dbReference type="OrthoDB" id="443659at2759"/>
<name>A0A7J6MMX8_PERCH</name>
<comment type="caution">
    <text evidence="3">The sequence shown here is derived from an EMBL/GenBank/DDBJ whole genome shotgun (WGS) entry which is preliminary data.</text>
</comment>
<sequence>MTFSDGFNIHGAFLGSNGMEIRNTILKMLKETPGGAAGRELFSFFDGIEHENWMLKAKLERLSSSGEGLVNSLKDAEERANSLQSQLEKIVNKELETIETQTEPLKRRGSEIEAILKERIEGIEGQLAEEREKAVRLTDEIERLQKELKSAASERREQKSAAELNKELAKAQQGADELRRRIGRMERTIEEEKEKAKRMEEEYRTMVEGMRGEIEKASGRMRELEEENHFNTRLIEDFRRQNGGAAVEAEEARRAAISLQEENAGLSEQLEMVKRELEEERGFRSRVAELEREAEESLRREAEMGRRVEEVEERLREREEENARLKSAFDDLKDTSKVGEENWDRVVQLMEENDKLEAELAKVRSDLIVAVEASASQEELETPEVAETRPVMVDKTVQAAFSEKLVTAPRNGETREAVTADKATTRQVREDVSRVGKTPSTVAETRGEASRRMSTRRTSTRSCEEEARRELANAQAQIRNYKYEVERLTAALEHLEEAVRSGKTEKIRLGRFVSPRTRGASNVWMRLYLDAREREERRLVSQKESREQFSEWWFLSHHSSDEDSDGYMSEWSRGAAAGLAEGSPRGRKMRKNRTKFRSRLKSPRSPKVVRPPSLPDASTCGERSLRHILESLQSSTSVFEPLDSFILTPMNRGVQEDCKRFPERCPGR</sequence>
<feature type="compositionally biased region" description="Basic residues" evidence="2">
    <location>
        <begin position="585"/>
        <end position="604"/>
    </location>
</feature>
<feature type="compositionally biased region" description="Basic and acidic residues" evidence="2">
    <location>
        <begin position="149"/>
        <end position="169"/>
    </location>
</feature>
<evidence type="ECO:0000256" key="2">
    <source>
        <dbReference type="SAM" id="MobiDB-lite"/>
    </source>
</evidence>
<reference evidence="3 4" key="1">
    <citation type="submission" date="2020-04" db="EMBL/GenBank/DDBJ databases">
        <title>Perkinsus chesapeaki whole genome sequence.</title>
        <authorList>
            <person name="Bogema D.R."/>
        </authorList>
    </citation>
    <scope>NUCLEOTIDE SEQUENCE [LARGE SCALE GENOMIC DNA]</scope>
    <source>
        <strain evidence="3">ATCC PRA-425</strain>
    </source>
</reference>
<feature type="compositionally biased region" description="Basic and acidic residues" evidence="2">
    <location>
        <begin position="413"/>
        <end position="434"/>
    </location>
</feature>
<feature type="region of interest" description="Disordered" evidence="2">
    <location>
        <begin position="292"/>
        <end position="311"/>
    </location>
</feature>
<dbReference type="AlphaFoldDB" id="A0A7J6MMX8"/>
<organism evidence="3 4">
    <name type="scientific">Perkinsus chesapeaki</name>
    <name type="common">Clam parasite</name>
    <name type="synonym">Perkinsus andrewsi</name>
    <dbReference type="NCBI Taxonomy" id="330153"/>
    <lineage>
        <taxon>Eukaryota</taxon>
        <taxon>Sar</taxon>
        <taxon>Alveolata</taxon>
        <taxon>Perkinsozoa</taxon>
        <taxon>Perkinsea</taxon>
        <taxon>Perkinsida</taxon>
        <taxon>Perkinsidae</taxon>
        <taxon>Perkinsus</taxon>
    </lineage>
</organism>
<evidence type="ECO:0000313" key="4">
    <source>
        <dbReference type="Proteomes" id="UP000591131"/>
    </source>
</evidence>
<dbReference type="EMBL" id="JAAPAO010000097">
    <property type="protein sequence ID" value="KAF4672864.1"/>
    <property type="molecule type" value="Genomic_DNA"/>
</dbReference>
<evidence type="ECO:0000256" key="1">
    <source>
        <dbReference type="SAM" id="Coils"/>
    </source>
</evidence>
<proteinExistence type="predicted"/>
<keyword evidence="1" id="KW-0175">Coiled coil</keyword>
<accession>A0A7J6MMX8</accession>
<feature type="coiled-coil region" evidence="1">
    <location>
        <begin position="464"/>
        <end position="505"/>
    </location>
</feature>
<protein>
    <submittedName>
        <fullName evidence="3">Uncharacterized protein</fullName>
    </submittedName>
</protein>
<feature type="region of interest" description="Disordered" evidence="2">
    <location>
        <begin position="577"/>
        <end position="622"/>
    </location>
</feature>